<proteinExistence type="predicted"/>
<dbReference type="Proteomes" id="UP000515450">
    <property type="component" value="Chromosome"/>
</dbReference>
<dbReference type="AlphaFoldDB" id="A0A7G5DWL6"/>
<reference evidence="2 3" key="1">
    <citation type="journal article" date="2020" name="G3 (Bethesda)">
        <title>CeMbio - The Caenorhabditis elegans Microbiome Resource.</title>
        <authorList>
            <person name="Dirksen P."/>
            <person name="Assie A."/>
            <person name="Zimmermann J."/>
            <person name="Zhang F."/>
            <person name="Tietje A.M."/>
            <person name="Marsh S.A."/>
            <person name="Felix M.A."/>
            <person name="Shapira M."/>
            <person name="Kaleta C."/>
            <person name="Schulenburg H."/>
            <person name="Samuel B."/>
        </authorList>
    </citation>
    <scope>NUCLEOTIDE SEQUENCE [LARGE SCALE GENOMIC DNA]</scope>
    <source>
        <strain evidence="2 3">BIGb0170</strain>
    </source>
</reference>
<sequence length="76" mass="8026">MLFRSFLGLIQLSIDVIKPNFKKMKKEKKIYEAPTMEVQTIELEQGIAAGSGGTGTPNPGVGDWGDGSGGEGNGDL</sequence>
<keyword evidence="3" id="KW-1185">Reference proteome</keyword>
<dbReference type="RefSeq" id="WP_153846467.1">
    <property type="nucleotide sequence ID" value="NZ_CP058555.1"/>
</dbReference>
<accession>A0A7G5DWL6</accession>
<feature type="region of interest" description="Disordered" evidence="1">
    <location>
        <begin position="48"/>
        <end position="76"/>
    </location>
</feature>
<feature type="compositionally biased region" description="Gly residues" evidence="1">
    <location>
        <begin position="62"/>
        <end position="76"/>
    </location>
</feature>
<protein>
    <submittedName>
        <fullName evidence="2">Uncharacterized protein</fullName>
    </submittedName>
</protein>
<organism evidence="2 3">
    <name type="scientific">Sphingobacterium paramultivorum</name>
    <dbReference type="NCBI Taxonomy" id="2886510"/>
    <lineage>
        <taxon>Bacteria</taxon>
        <taxon>Pseudomonadati</taxon>
        <taxon>Bacteroidota</taxon>
        <taxon>Sphingobacteriia</taxon>
        <taxon>Sphingobacteriales</taxon>
        <taxon>Sphingobacteriaceae</taxon>
        <taxon>Sphingobacterium</taxon>
    </lineage>
</organism>
<evidence type="ECO:0000313" key="2">
    <source>
        <dbReference type="EMBL" id="QMV66141.1"/>
    </source>
</evidence>
<name>A0A7G5DWL6_9SPHI</name>
<dbReference type="EMBL" id="CP058555">
    <property type="protein sequence ID" value="QMV66141.1"/>
    <property type="molecule type" value="Genomic_DNA"/>
</dbReference>
<gene>
    <name evidence="2" type="ORF">HS960_00240</name>
</gene>
<evidence type="ECO:0000256" key="1">
    <source>
        <dbReference type="SAM" id="MobiDB-lite"/>
    </source>
</evidence>
<evidence type="ECO:0000313" key="3">
    <source>
        <dbReference type="Proteomes" id="UP000515450"/>
    </source>
</evidence>